<keyword evidence="9" id="KW-0472">Membrane</keyword>
<feature type="site" description="Transition state stabilizer" evidence="8">
    <location>
        <position position="120"/>
    </location>
</feature>
<reference evidence="11 12" key="1">
    <citation type="submission" date="2017-04" db="EMBL/GenBank/DDBJ databases">
        <title>Accumulation and expression of multiple antibiotic resistance genes in Arcobacter cryaerophilus that thrives in sewage.</title>
        <authorList>
            <person name="Millar J.A."/>
            <person name="Raghavan R."/>
        </authorList>
    </citation>
    <scope>NUCLEOTIDE SEQUENCE [LARGE SCALE GENOMIC DNA]</scope>
    <source>
        <strain evidence="11 12">AZT-1</strain>
    </source>
</reference>
<evidence type="ECO:0000256" key="8">
    <source>
        <dbReference type="PIRSR" id="PIRSR639901-2"/>
    </source>
</evidence>
<evidence type="ECO:0000256" key="7">
    <source>
        <dbReference type="PIRSR" id="PIRSR639901-1"/>
    </source>
</evidence>
<dbReference type="AlphaFoldDB" id="A0A1V9VD42"/>
<dbReference type="Gene3D" id="3.40.50.2000">
    <property type="entry name" value="Glycogen Phosphorylase B"/>
    <property type="match status" value="1"/>
</dbReference>
<accession>A0A1V9VD42</accession>
<dbReference type="GO" id="GO:0005886">
    <property type="term" value="C:plasma membrane"/>
    <property type="evidence" value="ECO:0007669"/>
    <property type="project" value="UniProtKB-SubCell"/>
</dbReference>
<proteinExistence type="inferred from homology"/>
<dbReference type="PANTHER" id="PTHR42755:SF1">
    <property type="entry name" value="3-DEOXY-D-MANNO-OCTULOSONIC ACID TRANSFERASE, MITOCHONDRIAL-RELATED"/>
    <property type="match status" value="1"/>
</dbReference>
<evidence type="ECO:0000256" key="5">
    <source>
        <dbReference type="ARBA" id="ARBA00031445"/>
    </source>
</evidence>
<keyword evidence="9" id="KW-1003">Cell membrane</keyword>
<dbReference type="SUPFAM" id="SSF53756">
    <property type="entry name" value="UDP-Glycosyltransferase/glycogen phosphorylase"/>
    <property type="match status" value="1"/>
</dbReference>
<evidence type="ECO:0000259" key="10">
    <source>
        <dbReference type="Pfam" id="PF04413"/>
    </source>
</evidence>
<dbReference type="EC" id="2.4.99.12" evidence="2 9"/>
<keyword evidence="9" id="KW-1133">Transmembrane helix</keyword>
<comment type="caution">
    <text evidence="11">The sequence shown here is derived from an EMBL/GenBank/DDBJ whole genome shotgun (WGS) entry which is preliminary data.</text>
</comment>
<dbReference type="GO" id="GO:0009245">
    <property type="term" value="P:lipid A biosynthetic process"/>
    <property type="evidence" value="ECO:0007669"/>
    <property type="project" value="TreeGrafter"/>
</dbReference>
<evidence type="ECO:0000256" key="2">
    <source>
        <dbReference type="ARBA" id="ARBA00012621"/>
    </source>
</evidence>
<keyword evidence="9" id="KW-0448">Lipopolysaccharide biosynthesis</keyword>
<comment type="catalytic activity">
    <reaction evidence="6 9">
        <text>lipid IVA (E. coli) + CMP-3-deoxy-beta-D-manno-octulosonate = alpha-Kdo-(2-&gt;6)-lipid IVA (E. coli) + CMP + H(+)</text>
        <dbReference type="Rhea" id="RHEA:28066"/>
        <dbReference type="ChEBI" id="CHEBI:15378"/>
        <dbReference type="ChEBI" id="CHEBI:58603"/>
        <dbReference type="ChEBI" id="CHEBI:60364"/>
        <dbReference type="ChEBI" id="CHEBI:60377"/>
        <dbReference type="ChEBI" id="CHEBI:85987"/>
        <dbReference type="EC" id="2.4.99.12"/>
    </reaction>
</comment>
<dbReference type="UniPathway" id="UPA00958"/>
<evidence type="ECO:0000256" key="3">
    <source>
        <dbReference type="ARBA" id="ARBA00019077"/>
    </source>
</evidence>
<dbReference type="Pfam" id="PF04413">
    <property type="entry name" value="Glycos_transf_N"/>
    <property type="match status" value="1"/>
</dbReference>
<feature type="site" description="Transition state stabilizer" evidence="8">
    <location>
        <position position="196"/>
    </location>
</feature>
<dbReference type="InterPro" id="IPR039901">
    <property type="entry name" value="Kdotransferase"/>
</dbReference>
<feature type="domain" description="3-deoxy-D-manno-octulosonic-acid transferase N-terminal" evidence="10">
    <location>
        <begin position="47"/>
        <end position="198"/>
    </location>
</feature>
<dbReference type="InterPro" id="IPR007507">
    <property type="entry name" value="Glycos_transf_N"/>
</dbReference>
<comment type="function">
    <text evidence="9">Involved in lipopolysaccharide (LPS) biosynthesis. Catalyzes the transfer of 3-deoxy-D-manno-octulosonate (Kdo) residue(s) from CMP-Kdo to lipid IV(A), the tetraacyldisaccharide-1,4'-bisphosphate precursor of lipid A.</text>
</comment>
<sequence>MSLFALFYNFILLVVYIILTPYLIYKSKSKKYKIAIPAKFFLKNNPKFEKSGVWFHSCSMGEVRAIKPLIKEFEEESNISVITNTGFDEAKTICKNVRFLPFEIFLPFWITRQKVLVVMEAELWYMLFLMAKKKGAKTLLINARISDKSYKSYLRFRFFYKKIFENIDKVFAQSEVDKQRLQELGAKNVEVIGNIKLAQLPKRRALFEKPNITTIVAASTHESEEELILNSYKKEFGKLIIVPRHPERFLKVEELIKNYIKDKNLTFHKFSIKEDFSSDIVLVDVMGILNDVYEIGDITILGGAFAKIGGHNPIEPAFFKNVIISGKNIFNQKSLFECIKNYYLIENSELKEYLEKANTLLKPELTKEGSFEPIIKEIKKWQKYQMQKQKI</sequence>
<organism evidence="11 12">
    <name type="scientific">Aliarcobacter cryaerophilus</name>
    <dbReference type="NCBI Taxonomy" id="28198"/>
    <lineage>
        <taxon>Bacteria</taxon>
        <taxon>Pseudomonadati</taxon>
        <taxon>Campylobacterota</taxon>
        <taxon>Epsilonproteobacteria</taxon>
        <taxon>Campylobacterales</taxon>
        <taxon>Arcobacteraceae</taxon>
        <taxon>Aliarcobacter</taxon>
    </lineage>
</organism>
<dbReference type="GO" id="GO:0009244">
    <property type="term" value="P:lipopolysaccharide core region biosynthetic process"/>
    <property type="evidence" value="ECO:0007669"/>
    <property type="project" value="UniProtKB-UniRule"/>
</dbReference>
<dbReference type="Gene3D" id="3.40.50.11720">
    <property type="entry name" value="3-Deoxy-D-manno-octulosonic-acid transferase, N-terminal domain"/>
    <property type="match status" value="1"/>
</dbReference>
<dbReference type="Proteomes" id="UP000192599">
    <property type="component" value="Unassembled WGS sequence"/>
</dbReference>
<evidence type="ECO:0000256" key="6">
    <source>
        <dbReference type="ARBA" id="ARBA00049183"/>
    </source>
</evidence>
<dbReference type="InterPro" id="IPR038107">
    <property type="entry name" value="Glycos_transf_N_sf"/>
</dbReference>
<gene>
    <name evidence="11" type="ORF">AS859_03210</name>
</gene>
<evidence type="ECO:0000256" key="9">
    <source>
        <dbReference type="RuleBase" id="RU365103"/>
    </source>
</evidence>
<evidence type="ECO:0000313" key="11">
    <source>
        <dbReference type="EMBL" id="OQR41854.1"/>
    </source>
</evidence>
<dbReference type="PANTHER" id="PTHR42755">
    <property type="entry name" value="3-DEOXY-MANNO-OCTULOSONATE CYTIDYLYLTRANSFERASE"/>
    <property type="match status" value="1"/>
</dbReference>
<comment type="similarity">
    <text evidence="9">Belongs to the glycosyltransferase group 1 family.</text>
</comment>
<keyword evidence="4 9" id="KW-0808">Transferase</keyword>
<dbReference type="GO" id="GO:0043842">
    <property type="term" value="F:Kdo transferase activity"/>
    <property type="evidence" value="ECO:0007669"/>
    <property type="project" value="UniProtKB-EC"/>
</dbReference>
<feature type="transmembrane region" description="Helical" evidence="9">
    <location>
        <begin position="6"/>
        <end position="25"/>
    </location>
</feature>
<keyword evidence="9" id="KW-0812">Transmembrane</keyword>
<feature type="active site" description="Proton acceptor" evidence="7">
    <location>
        <position position="62"/>
    </location>
</feature>
<name>A0A1V9VD42_9BACT</name>
<evidence type="ECO:0000256" key="1">
    <source>
        <dbReference type="ARBA" id="ARBA00004713"/>
    </source>
</evidence>
<dbReference type="EMBL" id="LNTC01000024">
    <property type="protein sequence ID" value="OQR41854.1"/>
    <property type="molecule type" value="Genomic_DNA"/>
</dbReference>
<evidence type="ECO:0000256" key="4">
    <source>
        <dbReference type="ARBA" id="ARBA00022679"/>
    </source>
</evidence>
<dbReference type="NCBIfam" id="NF004389">
    <property type="entry name" value="PRK05749.1-5"/>
    <property type="match status" value="1"/>
</dbReference>
<evidence type="ECO:0000313" key="12">
    <source>
        <dbReference type="Proteomes" id="UP000192599"/>
    </source>
</evidence>
<comment type="subcellular location">
    <subcellularLocation>
        <location evidence="9">Cell membrane</location>
    </subcellularLocation>
</comment>
<comment type="pathway">
    <text evidence="1 9">Bacterial outer membrane biogenesis; LPS core biosynthesis.</text>
</comment>
<protein>
    <recommendedName>
        <fullName evidence="3 9">3-deoxy-D-manno-octulosonic acid transferase</fullName>
        <shortName evidence="9">Kdo transferase</shortName>
        <ecNumber evidence="2 9">2.4.99.12</ecNumber>
    </recommendedName>
    <alternativeName>
        <fullName evidence="5 9">Lipid IV(A) 3-deoxy-D-manno-octulosonic acid transferase</fullName>
    </alternativeName>
</protein>